<dbReference type="InterPro" id="IPR035919">
    <property type="entry name" value="EAL_sf"/>
</dbReference>
<reference evidence="5 6" key="1">
    <citation type="submission" date="2020-08" db="EMBL/GenBank/DDBJ databases">
        <title>Genomic Encyclopedia of Type Strains, Phase IV (KMG-V): Genome sequencing to study the core and pangenomes of soil and plant-associated prokaryotes.</title>
        <authorList>
            <person name="Whitman W."/>
        </authorList>
    </citation>
    <scope>NUCLEOTIDE SEQUENCE [LARGE SCALE GENOMIC DNA]</scope>
    <source>
        <strain evidence="5 6">SEMIA 4060</strain>
    </source>
</reference>
<comment type="catalytic activity">
    <reaction evidence="1">
        <text>3',3'-c-di-GMP + H2O = 5'-phosphoguanylyl(3'-&gt;5')guanosine + H(+)</text>
        <dbReference type="Rhea" id="RHEA:24902"/>
        <dbReference type="ChEBI" id="CHEBI:15377"/>
        <dbReference type="ChEBI" id="CHEBI:15378"/>
        <dbReference type="ChEBI" id="CHEBI:58754"/>
        <dbReference type="ChEBI" id="CHEBI:58805"/>
        <dbReference type="EC" id="3.1.4.52"/>
    </reaction>
    <physiologicalReaction direction="left-to-right" evidence="1">
        <dbReference type="Rhea" id="RHEA:24903"/>
    </physiologicalReaction>
</comment>
<protein>
    <submittedName>
        <fullName evidence="5">Diguanylate cyclase (GGDEF)-like protein/PAS domain S-box-containing protein</fullName>
    </submittedName>
</protein>
<dbReference type="SUPFAM" id="SSF55073">
    <property type="entry name" value="Nucleotide cyclase"/>
    <property type="match status" value="1"/>
</dbReference>
<dbReference type="InterPro" id="IPR013656">
    <property type="entry name" value="PAS_4"/>
</dbReference>
<dbReference type="InterPro" id="IPR035965">
    <property type="entry name" value="PAS-like_dom_sf"/>
</dbReference>
<dbReference type="EMBL" id="JACHBG010000007">
    <property type="protein sequence ID" value="MBB6486070.1"/>
    <property type="molecule type" value="Genomic_DNA"/>
</dbReference>
<dbReference type="InterPro" id="IPR000014">
    <property type="entry name" value="PAS"/>
</dbReference>
<dbReference type="InterPro" id="IPR052155">
    <property type="entry name" value="Biofilm_reg_signaling"/>
</dbReference>
<dbReference type="InterPro" id="IPR012226">
    <property type="entry name" value="Diguanyl_cyclase/Pdiesterase"/>
</dbReference>
<dbReference type="SUPFAM" id="SSF55781">
    <property type="entry name" value="GAF domain-like"/>
    <property type="match status" value="1"/>
</dbReference>
<proteinExistence type="predicted"/>
<dbReference type="InterPro" id="IPR043128">
    <property type="entry name" value="Rev_trsase/Diguanyl_cyclase"/>
</dbReference>
<dbReference type="InterPro" id="IPR000700">
    <property type="entry name" value="PAS-assoc_C"/>
</dbReference>
<evidence type="ECO:0000256" key="1">
    <source>
        <dbReference type="ARBA" id="ARBA00051114"/>
    </source>
</evidence>
<dbReference type="SUPFAM" id="SSF141868">
    <property type="entry name" value="EAL domain-like"/>
    <property type="match status" value="1"/>
</dbReference>
<dbReference type="NCBIfam" id="TIGR00254">
    <property type="entry name" value="GGDEF"/>
    <property type="match status" value="1"/>
</dbReference>
<evidence type="ECO:0000259" key="3">
    <source>
        <dbReference type="PROSITE" id="PS50883"/>
    </source>
</evidence>
<evidence type="ECO:0000259" key="2">
    <source>
        <dbReference type="PROSITE" id="PS50113"/>
    </source>
</evidence>
<dbReference type="InterPro" id="IPR000160">
    <property type="entry name" value="GGDEF_dom"/>
</dbReference>
<dbReference type="PANTHER" id="PTHR44757:SF2">
    <property type="entry name" value="BIOFILM ARCHITECTURE MAINTENANCE PROTEIN MBAA"/>
    <property type="match status" value="1"/>
</dbReference>
<evidence type="ECO:0000313" key="6">
    <source>
        <dbReference type="Proteomes" id="UP000565576"/>
    </source>
</evidence>
<dbReference type="InterPro" id="IPR001633">
    <property type="entry name" value="EAL_dom"/>
</dbReference>
<dbReference type="PIRSF" id="PIRSF005925">
    <property type="entry name" value="Dos"/>
    <property type="match status" value="1"/>
</dbReference>
<dbReference type="AlphaFoldDB" id="A0A7X0MEI1"/>
<dbReference type="Proteomes" id="UP000565576">
    <property type="component" value="Unassembled WGS sequence"/>
</dbReference>
<dbReference type="PROSITE" id="PS50887">
    <property type="entry name" value="GGDEF"/>
    <property type="match status" value="1"/>
</dbReference>
<evidence type="ECO:0000313" key="5">
    <source>
        <dbReference type="EMBL" id="MBB6486070.1"/>
    </source>
</evidence>
<dbReference type="GO" id="GO:0071111">
    <property type="term" value="F:cyclic-guanylate-specific phosphodiesterase activity"/>
    <property type="evidence" value="ECO:0007669"/>
    <property type="project" value="UniProtKB-EC"/>
</dbReference>
<dbReference type="Pfam" id="PF08448">
    <property type="entry name" value="PAS_4"/>
    <property type="match status" value="1"/>
</dbReference>
<dbReference type="SMART" id="SM00267">
    <property type="entry name" value="GGDEF"/>
    <property type="match status" value="1"/>
</dbReference>
<dbReference type="SUPFAM" id="SSF55785">
    <property type="entry name" value="PYP-like sensor domain (PAS domain)"/>
    <property type="match status" value="1"/>
</dbReference>
<dbReference type="PANTHER" id="PTHR44757">
    <property type="entry name" value="DIGUANYLATE CYCLASE DGCP"/>
    <property type="match status" value="1"/>
</dbReference>
<dbReference type="Gene3D" id="3.30.70.270">
    <property type="match status" value="1"/>
</dbReference>
<dbReference type="GO" id="GO:0071732">
    <property type="term" value="P:cellular response to nitric oxide"/>
    <property type="evidence" value="ECO:0007669"/>
    <property type="project" value="UniProtKB-ARBA"/>
</dbReference>
<accession>A0A7X0MEI1</accession>
<dbReference type="PROSITE" id="PS50113">
    <property type="entry name" value="PAC"/>
    <property type="match status" value="1"/>
</dbReference>
<dbReference type="FunFam" id="3.30.70.270:FF:000001">
    <property type="entry name" value="Diguanylate cyclase domain protein"/>
    <property type="match status" value="1"/>
</dbReference>
<comment type="caution">
    <text evidence="5">The sequence shown here is derived from an EMBL/GenBank/DDBJ whole genome shotgun (WGS) entry which is preliminary data.</text>
</comment>
<dbReference type="Pfam" id="PF00563">
    <property type="entry name" value="EAL"/>
    <property type="match status" value="1"/>
</dbReference>
<dbReference type="Pfam" id="PF00990">
    <property type="entry name" value="GGDEF"/>
    <property type="match status" value="1"/>
</dbReference>
<dbReference type="RefSeq" id="WP_184705716.1">
    <property type="nucleotide sequence ID" value="NZ_JACHBG010000007.1"/>
</dbReference>
<feature type="domain" description="EAL" evidence="3">
    <location>
        <begin position="495"/>
        <end position="749"/>
    </location>
</feature>
<sequence length="753" mass="82688">MTKGVIADRKLPISISEVALASYAAVLRQGAENPHRDVDVTEQQSWLENMINQIPDYIYAKDLEGRFLFANQAVVTNNGLLHLADLVGRTDFDFLPNHVAEIAAEVERRVTETGLPHFGSEELAFRTDEEQWLMFTRVPLRDASGAIVGVVGASRDITAQKSAERRMRSQAYLLEMIARGTSFRDFLEELARMIAEFAKGVHVALLTTGTDPGLLHLAAAPTLNNEYRRRLNATPIGSASADLAATAAALKLAFGGANISEIDHQCRCLPISDADGQLEGVLALYSSEDSQYQPGFSEFVSIAVHMAGIAASRHRAEARIRFLADHDPLTGMANRALLDRKLTLAMQKADSKGSEVALAFLDLDNFKLVNDSLGHSAGDQLLKIVADRIYGLASDHGSIARIGGDEFVIILEDMDVESSLALLSLIREAVVRPIALDEIELRVTCSIGIASYPSHGKSAGDLLASADMAMYRAKELGRDGIALFTSEMTAAVRKKLSRTDELRQAVLRDEFVLHYQPQVDVQTGRIIAAEALVRWQRPGEGLVYPGDFIALAEETGLIMPIGQWVLKTACRQARAWQDQGLRPIRISVNVSARQFQEERLIETVADALHEAGLDPSWLELEITESLIMKDLSGSIARMHELQKLGVKLAVDDFGTGYSSLSALKRFPLSRLKVDRSFIADIPHDADDMAITSAIISLAQKMGLEVVAEGVETEEQARFLIESGCNQIQGYLYSRPVEEERFSRLLEGNGCDHR</sequence>
<dbReference type="Gene3D" id="3.30.450.20">
    <property type="entry name" value="PAS domain"/>
    <property type="match status" value="1"/>
</dbReference>
<dbReference type="CDD" id="cd01949">
    <property type="entry name" value="GGDEF"/>
    <property type="match status" value="1"/>
</dbReference>
<dbReference type="CDD" id="cd01948">
    <property type="entry name" value="EAL"/>
    <property type="match status" value="1"/>
</dbReference>
<dbReference type="FunFam" id="3.20.20.450:FF:000001">
    <property type="entry name" value="Cyclic di-GMP phosphodiesterase yahA"/>
    <property type="match status" value="1"/>
</dbReference>
<evidence type="ECO:0000259" key="4">
    <source>
        <dbReference type="PROSITE" id="PS50887"/>
    </source>
</evidence>
<dbReference type="PROSITE" id="PS50883">
    <property type="entry name" value="EAL"/>
    <property type="match status" value="1"/>
</dbReference>
<gene>
    <name evidence="5" type="ORF">GGD46_003365</name>
</gene>
<feature type="domain" description="GGDEF" evidence="4">
    <location>
        <begin position="354"/>
        <end position="486"/>
    </location>
</feature>
<name>A0A7X0MEI1_9HYPH</name>
<dbReference type="InterPro" id="IPR029787">
    <property type="entry name" value="Nucleotide_cyclase"/>
</dbReference>
<dbReference type="CDD" id="cd00130">
    <property type="entry name" value="PAS"/>
    <property type="match status" value="1"/>
</dbReference>
<dbReference type="SMART" id="SM00052">
    <property type="entry name" value="EAL"/>
    <property type="match status" value="1"/>
</dbReference>
<organism evidence="5 6">
    <name type="scientific">Rhizobium lusitanum</name>
    <dbReference type="NCBI Taxonomy" id="293958"/>
    <lineage>
        <taxon>Bacteria</taxon>
        <taxon>Pseudomonadati</taxon>
        <taxon>Pseudomonadota</taxon>
        <taxon>Alphaproteobacteria</taxon>
        <taxon>Hyphomicrobiales</taxon>
        <taxon>Rhizobiaceae</taxon>
        <taxon>Rhizobium/Agrobacterium group</taxon>
        <taxon>Rhizobium</taxon>
    </lineage>
</organism>
<feature type="domain" description="PAC" evidence="2">
    <location>
        <begin position="104"/>
        <end position="169"/>
    </location>
</feature>
<dbReference type="Gene3D" id="3.20.20.450">
    <property type="entry name" value="EAL domain"/>
    <property type="match status" value="1"/>
</dbReference>
<dbReference type="NCBIfam" id="TIGR00229">
    <property type="entry name" value="sensory_box"/>
    <property type="match status" value="1"/>
</dbReference>